<name>A0A0P1LJB7_9BACT</name>
<accession>A0A0P1LWD2</accession>
<keyword evidence="5" id="KW-1003">Cell membrane</keyword>
<evidence type="ECO:0000313" key="11">
    <source>
        <dbReference type="Proteomes" id="UP000182200"/>
    </source>
</evidence>
<keyword evidence="5" id="KW-1278">Translocase</keyword>
<dbReference type="HAMAP" id="MF_00445">
    <property type="entry name" value="NDH1_NuoN_1"/>
    <property type="match status" value="1"/>
</dbReference>
<feature type="transmembrane region" description="Helical" evidence="5">
    <location>
        <begin position="268"/>
        <end position="289"/>
    </location>
</feature>
<dbReference type="EMBL" id="CZVI01000016">
    <property type="protein sequence ID" value="CUS88806.1"/>
    <property type="molecule type" value="Genomic_DNA"/>
</dbReference>
<accession>A0A0S4N3S2</accession>
<dbReference type="Proteomes" id="UP000182200">
    <property type="component" value="Unassembled WGS sequence"/>
</dbReference>
<evidence type="ECO:0000313" key="9">
    <source>
        <dbReference type="EMBL" id="CUU05788.1"/>
    </source>
</evidence>
<dbReference type="GO" id="GO:0042773">
    <property type="term" value="P:ATP synthesis coupled electron transport"/>
    <property type="evidence" value="ECO:0007669"/>
    <property type="project" value="InterPro"/>
</dbReference>
<dbReference type="GO" id="GO:0050136">
    <property type="term" value="F:NADH dehydrogenase (quinone) (non-electrogenic) activity"/>
    <property type="evidence" value="ECO:0007669"/>
    <property type="project" value="UniProtKB-UniRule"/>
</dbReference>
<keyword evidence="5" id="KW-0830">Ubiquinone</keyword>
<dbReference type="STRING" id="1633631.GCA_001442925_01344"/>
<comment type="similarity">
    <text evidence="5">Belongs to the complex I subunit 2 family.</text>
</comment>
<gene>
    <name evidence="5" type="primary">nuoN</name>
    <name evidence="9" type="ORF">JGI4_01349</name>
    <name evidence="8" type="ORF">JGI8_01244</name>
</gene>
<feature type="transmembrane region" description="Helical" evidence="5">
    <location>
        <begin position="102"/>
        <end position="120"/>
    </location>
</feature>
<sequence length="478" mass="52015">MNFYNDLLGISPVLIVSLAGLIVVILEALFKKGETISYFLSIISLILAGLFAIYTYSMYSTAFNGMVAVGGYASFFNFIFCVGALLTILLSKDYLAKRNINYGEFYILVLFATAGMMFLASGVDLIITFLGIELMSISLYVLAAFARTDPKSNEAGLKYLLLGAFATGFLLFGIAFIYGSTTTTNLKVISANFQNYQNDFLFWLGVGLLLVGFSFKVAAVPFHMWAPDVYEGAPTPASGFMSAVSKSAAFGAFVLVFIFGFNGTNEQVRYAIAIISVLSMALGNIIALSQTNIKRMLAYSSIAHAGYILIGLASANELGKQGVLYYSLAYILMQVGAFGVVSIVEREENKALNINDYAGLGHRKPLIGVLMSIFMFSLTGFPPFAGFVGKYYLFASAVQAKMTWLAVAGVLATLVSVYYYLNVVINMYLKEQPAEVLNNPEQEKISISSAFAVLISAIGIFIIGILPTLVTRYFEKLF</sequence>
<comment type="catalytic activity">
    <reaction evidence="5">
        <text>a quinone + NADH + 5 H(+)(in) = a quinol + NAD(+) + 4 H(+)(out)</text>
        <dbReference type="Rhea" id="RHEA:57888"/>
        <dbReference type="ChEBI" id="CHEBI:15378"/>
        <dbReference type="ChEBI" id="CHEBI:24646"/>
        <dbReference type="ChEBI" id="CHEBI:57540"/>
        <dbReference type="ChEBI" id="CHEBI:57945"/>
        <dbReference type="ChEBI" id="CHEBI:132124"/>
    </reaction>
</comment>
<evidence type="ECO:0000256" key="2">
    <source>
        <dbReference type="ARBA" id="ARBA00022692"/>
    </source>
</evidence>
<keyword evidence="5" id="KW-0813">Transport</keyword>
<accession>A0A0P1P2I9</accession>
<evidence type="ECO:0000259" key="7">
    <source>
        <dbReference type="Pfam" id="PF00361"/>
    </source>
</evidence>
<dbReference type="GO" id="GO:0048038">
    <property type="term" value="F:quinone binding"/>
    <property type="evidence" value="ECO:0007669"/>
    <property type="project" value="UniProtKB-KW"/>
</dbReference>
<feature type="transmembrane region" description="Helical" evidence="5">
    <location>
        <begin position="243"/>
        <end position="262"/>
    </location>
</feature>
<dbReference type="PANTHER" id="PTHR22773">
    <property type="entry name" value="NADH DEHYDROGENASE"/>
    <property type="match status" value="1"/>
</dbReference>
<keyword evidence="11" id="KW-1185">Reference proteome</keyword>
<keyword evidence="5" id="KW-0520">NAD</keyword>
<comment type="subunit">
    <text evidence="5">NDH-1 is composed of 14 different subunits. Subunits NuoA, H, J, K, L, M, N constitute the membrane sector of the complex.</text>
</comment>
<feature type="transmembrane region" description="Helical" evidence="5">
    <location>
        <begin position="37"/>
        <end position="57"/>
    </location>
</feature>
<dbReference type="GO" id="GO:0005886">
    <property type="term" value="C:plasma membrane"/>
    <property type="evidence" value="ECO:0007669"/>
    <property type="project" value="UniProtKB-SubCell"/>
</dbReference>
<dbReference type="GO" id="GO:0008137">
    <property type="term" value="F:NADH dehydrogenase (ubiquinone) activity"/>
    <property type="evidence" value="ECO:0007669"/>
    <property type="project" value="InterPro"/>
</dbReference>
<comment type="function">
    <text evidence="5">NDH-1 shuttles electrons from NADH, via FMN and iron-sulfur (Fe-S) centers, to quinones in the respiratory chain. The immediate electron acceptor for the enzyme in this species is believed to be ubiquinone. Couples the redox reaction to proton translocation (for every two electrons transferred, four hydrogen ions are translocated across the cytoplasmic membrane), and thus conserves the redox energy in a proton gradient.</text>
</comment>
<dbReference type="RefSeq" id="WP_075426438.1">
    <property type="nucleotide sequence ID" value="NZ_CZVI01000016.1"/>
</dbReference>
<feature type="transmembrane region" description="Helical" evidence="5">
    <location>
        <begin position="159"/>
        <end position="180"/>
    </location>
</feature>
<feature type="transmembrane region" description="Helical" evidence="5">
    <location>
        <begin position="450"/>
        <end position="470"/>
    </location>
</feature>
<evidence type="ECO:0000313" key="10">
    <source>
        <dbReference type="Proteomes" id="UP000182011"/>
    </source>
</evidence>
<organism evidence="9 10">
    <name type="scientific">Candidatus Kryptonium thompsonii</name>
    <dbReference type="NCBI Taxonomy" id="1633631"/>
    <lineage>
        <taxon>Bacteria</taxon>
        <taxon>Pseudomonadati</taxon>
        <taxon>Candidatus Kryptoniota</taxon>
        <taxon>Candidatus Kryptonium</taxon>
    </lineage>
</organism>
<dbReference type="Proteomes" id="UP000182011">
    <property type="component" value="Unassembled WGS sequence"/>
</dbReference>
<evidence type="ECO:0000313" key="8">
    <source>
        <dbReference type="EMBL" id="CUS88806.1"/>
    </source>
</evidence>
<accession>A0A0P1MHF5</accession>
<evidence type="ECO:0000256" key="5">
    <source>
        <dbReference type="HAMAP-Rule" id="MF_00445"/>
    </source>
</evidence>
<protein>
    <recommendedName>
        <fullName evidence="5">NADH-quinone oxidoreductase subunit N</fullName>
        <ecNumber evidence="5">7.1.1.-</ecNumber>
    </recommendedName>
    <alternativeName>
        <fullName evidence="5">NADH dehydrogenase I subunit N</fullName>
    </alternativeName>
    <alternativeName>
        <fullName evidence="5">NDH-1 subunit N</fullName>
    </alternativeName>
</protein>
<keyword evidence="4 5" id="KW-0472">Membrane</keyword>
<dbReference type="Pfam" id="PF00361">
    <property type="entry name" value="Proton_antipo_M"/>
    <property type="match status" value="1"/>
</dbReference>
<accession>A0A0P1M2E4</accession>
<reference evidence="9 10" key="1">
    <citation type="submission" date="2015-11" db="EMBL/GenBank/DDBJ databases">
        <authorList>
            <person name="Zhang Y."/>
            <person name="Guo Z."/>
        </authorList>
    </citation>
    <scope>NUCLEOTIDE SEQUENCE [LARGE SCALE GENOMIC DNA]</scope>
    <source>
        <strain evidence="9">JGI-4</strain>
    </source>
</reference>
<keyword evidence="5" id="KW-0874">Quinone</keyword>
<evidence type="ECO:0000256" key="3">
    <source>
        <dbReference type="ARBA" id="ARBA00022989"/>
    </source>
</evidence>
<keyword evidence="2 5" id="KW-0812">Transmembrane</keyword>
<dbReference type="EMBL" id="FAOP01000005">
    <property type="protein sequence ID" value="CUU05788.1"/>
    <property type="molecule type" value="Genomic_DNA"/>
</dbReference>
<accession>A0A0P1LJB7</accession>
<dbReference type="EC" id="7.1.1.-" evidence="5"/>
<accession>A0A0P1M0I7</accession>
<dbReference type="InterPro" id="IPR001750">
    <property type="entry name" value="ND/Mrp_TM"/>
</dbReference>
<keyword evidence="3 5" id="KW-1133">Transmembrane helix</keyword>
<dbReference type="AlphaFoldDB" id="A0A0P1LJB7"/>
<proteinExistence type="inferred from homology"/>
<feature type="transmembrane region" description="Helical" evidence="5">
    <location>
        <begin position="12"/>
        <end position="30"/>
    </location>
</feature>
<evidence type="ECO:0000256" key="4">
    <source>
        <dbReference type="ARBA" id="ARBA00023136"/>
    </source>
</evidence>
<feature type="transmembrane region" description="Helical" evidence="5">
    <location>
        <begin position="404"/>
        <end position="429"/>
    </location>
</feature>
<accession>A0A0P1MB85</accession>
<dbReference type="NCBIfam" id="TIGR01770">
    <property type="entry name" value="NDH_I_N"/>
    <property type="match status" value="1"/>
</dbReference>
<feature type="transmembrane region" description="Helical" evidence="5">
    <location>
        <begin position="365"/>
        <end position="384"/>
    </location>
</feature>
<accession>A0A0P1LH60</accession>
<feature type="transmembrane region" description="Helical" evidence="5">
    <location>
        <begin position="325"/>
        <end position="344"/>
    </location>
</feature>
<evidence type="ECO:0000256" key="6">
    <source>
        <dbReference type="RuleBase" id="RU000320"/>
    </source>
</evidence>
<dbReference type="GO" id="GO:0012505">
    <property type="term" value="C:endomembrane system"/>
    <property type="evidence" value="ECO:0007669"/>
    <property type="project" value="UniProtKB-SubCell"/>
</dbReference>
<feature type="transmembrane region" description="Helical" evidence="5">
    <location>
        <begin position="200"/>
        <end position="222"/>
    </location>
</feature>
<comment type="subcellular location">
    <subcellularLocation>
        <location evidence="5">Cell membrane</location>
        <topology evidence="5">Multi-pass membrane protein</topology>
    </subcellularLocation>
    <subcellularLocation>
        <location evidence="1">Endomembrane system</location>
        <topology evidence="1">Multi-pass membrane protein</topology>
    </subcellularLocation>
    <subcellularLocation>
        <location evidence="6">Membrane</location>
        <topology evidence="6">Multi-pass membrane protein</topology>
    </subcellularLocation>
</comment>
<feature type="transmembrane region" description="Helical" evidence="5">
    <location>
        <begin position="69"/>
        <end position="90"/>
    </location>
</feature>
<reference evidence="8 11" key="2">
    <citation type="submission" date="2015-11" db="EMBL/GenBank/DDBJ databases">
        <authorList>
            <person name="Varghese N."/>
        </authorList>
    </citation>
    <scope>NUCLEOTIDE SEQUENCE [LARGE SCALE GENOMIC DNA]</scope>
    <source>
        <strain evidence="8 11">JGI-8</strain>
    </source>
</reference>
<feature type="transmembrane region" description="Helical" evidence="5">
    <location>
        <begin position="126"/>
        <end position="147"/>
    </location>
</feature>
<evidence type="ECO:0000256" key="1">
    <source>
        <dbReference type="ARBA" id="ARBA00004127"/>
    </source>
</evidence>
<feature type="domain" description="NADH:quinone oxidoreductase/Mrp antiporter transmembrane" evidence="7">
    <location>
        <begin position="124"/>
        <end position="415"/>
    </location>
</feature>
<dbReference type="InterPro" id="IPR010096">
    <property type="entry name" value="NADH-Q_OxRdtase_suN/2"/>
</dbReference>